<feature type="transmembrane region" description="Helical" evidence="1">
    <location>
        <begin position="58"/>
        <end position="80"/>
    </location>
</feature>
<dbReference type="EMBL" id="JAAABJ010000518">
    <property type="protein sequence ID" value="NAW51290.1"/>
    <property type="molecule type" value="Genomic_DNA"/>
</dbReference>
<feature type="transmembrane region" description="Helical" evidence="1">
    <location>
        <begin position="158"/>
        <end position="176"/>
    </location>
</feature>
<dbReference type="CDD" id="cd03498">
    <property type="entry name" value="SQR_TypeB_2_TM"/>
    <property type="match status" value="1"/>
</dbReference>
<accession>A0A845PYX8</accession>
<feature type="transmembrane region" description="Helical" evidence="1">
    <location>
        <begin position="101"/>
        <end position="122"/>
    </location>
</feature>
<keyword evidence="1" id="KW-1133">Transmembrane helix</keyword>
<keyword evidence="1" id="KW-0472">Membrane</keyword>
<gene>
    <name evidence="2" type="ORF">GNY06_07825</name>
</gene>
<dbReference type="NCBIfam" id="TIGR02046">
    <property type="entry name" value="sdhC_b558_fam"/>
    <property type="match status" value="1"/>
</dbReference>
<dbReference type="Gene3D" id="1.20.1300.10">
    <property type="entry name" value="Fumarate reductase/succinate dehydrogenase, transmembrane subunit"/>
    <property type="match status" value="1"/>
</dbReference>
<dbReference type="AlphaFoldDB" id="A0A845PYX8"/>
<dbReference type="InterPro" id="IPR034804">
    <property type="entry name" value="SQR/QFR_C/D"/>
</dbReference>
<name>A0A845PYX8_9FLAO</name>
<organism evidence="2 3">
    <name type="scientific">Elizabethkingia argenteiflava</name>
    <dbReference type="NCBI Taxonomy" id="2681556"/>
    <lineage>
        <taxon>Bacteria</taxon>
        <taxon>Pseudomonadati</taxon>
        <taxon>Bacteroidota</taxon>
        <taxon>Flavobacteriia</taxon>
        <taxon>Flavobacteriales</taxon>
        <taxon>Weeksellaceae</taxon>
        <taxon>Elizabethkingia</taxon>
    </lineage>
</organism>
<dbReference type="InterPro" id="IPR011138">
    <property type="entry name" value="Cytochrome_b-558"/>
</dbReference>
<protein>
    <submittedName>
        <fullName evidence="2">Succinate dehydrogenase</fullName>
    </submittedName>
</protein>
<keyword evidence="3" id="KW-1185">Reference proteome</keyword>
<proteinExistence type="predicted"/>
<evidence type="ECO:0000313" key="3">
    <source>
        <dbReference type="Proteomes" id="UP000553459"/>
    </source>
</evidence>
<feature type="transmembrane region" description="Helical" evidence="1">
    <location>
        <begin position="12"/>
        <end position="38"/>
    </location>
</feature>
<reference evidence="2 3" key="1">
    <citation type="submission" date="2019-11" db="EMBL/GenBank/DDBJ databases">
        <title>Characterization of Elizabethkingia argenteiflava sp. nov., isolated from inner surface of Soybean Pods.</title>
        <authorList>
            <person name="Mo S."/>
        </authorList>
    </citation>
    <scope>NUCLEOTIDE SEQUENCE [LARGE SCALE GENOMIC DNA]</scope>
    <source>
        <strain evidence="2 3">YB22</strain>
    </source>
</reference>
<evidence type="ECO:0000256" key="1">
    <source>
        <dbReference type="SAM" id="Phobius"/>
    </source>
</evidence>
<comment type="caution">
    <text evidence="2">The sequence shown here is derived from an EMBL/GenBank/DDBJ whole genome shotgun (WGS) entry which is preliminary data.</text>
</comment>
<dbReference type="Proteomes" id="UP000553459">
    <property type="component" value="Unassembled WGS sequence"/>
</dbReference>
<dbReference type="SUPFAM" id="SSF81343">
    <property type="entry name" value="Fumarate reductase respiratory complex transmembrane subunits"/>
    <property type="match status" value="1"/>
</dbReference>
<keyword evidence="1" id="KW-0812">Transmembrane</keyword>
<evidence type="ECO:0000313" key="2">
    <source>
        <dbReference type="EMBL" id="NAW51290.1"/>
    </source>
</evidence>
<dbReference type="RefSeq" id="WP_166519573.1">
    <property type="nucleotide sequence ID" value="NZ_JAAABJ010000518.1"/>
</dbReference>
<sequence length="220" mass="25033">MAGLTSSSIGKKFLMALSAIFLLVFLILHLTVNLISVFSQEGFNGASHFMGYNPLVQFLMQPILGFAVVFHFVMGFVLEFKNNRARPVKYAYSNNGANATWASRNMIISGAVILAFLALHFYDFWLHEMNYKYVNDLLPDPTRYWEELHHKFSNLWRVALYVVSFGLLGFHLSHGFQSSFQSIGATHPKYLPAIKMIGNVYSVMIPLGFIFVAIYHFVTQ</sequence>
<feature type="transmembrane region" description="Helical" evidence="1">
    <location>
        <begin position="197"/>
        <end position="218"/>
    </location>
</feature>
<dbReference type="GO" id="GO:0016020">
    <property type="term" value="C:membrane"/>
    <property type="evidence" value="ECO:0007669"/>
    <property type="project" value="InterPro"/>
</dbReference>